<evidence type="ECO:0000256" key="6">
    <source>
        <dbReference type="ARBA" id="ARBA00012257"/>
    </source>
</evidence>
<evidence type="ECO:0000256" key="3">
    <source>
        <dbReference type="ARBA" id="ARBA00004275"/>
    </source>
</evidence>
<comment type="catalytic activity">
    <reaction evidence="1">
        <text>5-hydroxy-2-oxo-4-ureido-2,5-dihydro-1H-imidazole-5-carboxylate + H(+) = (S)-allantoin + CO2</text>
        <dbReference type="Rhea" id="RHEA:26301"/>
        <dbReference type="ChEBI" id="CHEBI:15378"/>
        <dbReference type="ChEBI" id="CHEBI:15678"/>
        <dbReference type="ChEBI" id="CHEBI:16526"/>
        <dbReference type="ChEBI" id="CHEBI:58639"/>
        <dbReference type="EC" id="4.1.1.97"/>
    </reaction>
</comment>
<dbReference type="Ensembl" id="ENSCSET00000026118.1">
    <property type="protein sequence ID" value="ENSCSEP00000025781.1"/>
    <property type="gene ID" value="ENSCSEG00000016472.1"/>
</dbReference>
<evidence type="ECO:0000256" key="10">
    <source>
        <dbReference type="ARBA" id="ARBA00023239"/>
    </source>
</evidence>
<reference evidence="15 16" key="1">
    <citation type="journal article" date="2014" name="Nat. Genet.">
        <title>Whole-genome sequence of a flatfish provides insights into ZW sex chromosome evolution and adaptation to a benthic lifestyle.</title>
        <authorList>
            <person name="Chen S."/>
            <person name="Zhang G."/>
            <person name="Shao C."/>
            <person name="Huang Q."/>
            <person name="Liu G."/>
            <person name="Zhang P."/>
            <person name="Song W."/>
            <person name="An N."/>
            <person name="Chalopin D."/>
            <person name="Volff J.N."/>
            <person name="Hong Y."/>
            <person name="Li Q."/>
            <person name="Sha Z."/>
            <person name="Zhou H."/>
            <person name="Xie M."/>
            <person name="Yu Q."/>
            <person name="Liu Y."/>
            <person name="Xiang H."/>
            <person name="Wang N."/>
            <person name="Wu K."/>
            <person name="Yang C."/>
            <person name="Zhou Q."/>
            <person name="Liao X."/>
            <person name="Yang L."/>
            <person name="Hu Q."/>
            <person name="Zhang J."/>
            <person name="Meng L."/>
            <person name="Jin L."/>
            <person name="Tian Y."/>
            <person name="Lian J."/>
            <person name="Yang J."/>
            <person name="Miao G."/>
            <person name="Liu S."/>
            <person name="Liang Z."/>
            <person name="Yan F."/>
            <person name="Li Y."/>
            <person name="Sun B."/>
            <person name="Zhang H."/>
            <person name="Zhang J."/>
            <person name="Zhu Y."/>
            <person name="Du M."/>
            <person name="Zhao Y."/>
            <person name="Schartl M."/>
            <person name="Tang Q."/>
            <person name="Wang J."/>
        </authorList>
    </citation>
    <scope>NUCLEOTIDE SEQUENCE</scope>
</reference>
<evidence type="ECO:0000256" key="8">
    <source>
        <dbReference type="ARBA" id="ARBA00022793"/>
    </source>
</evidence>
<dbReference type="GeneID" id="103377254"/>
<evidence type="ECO:0000313" key="15">
    <source>
        <dbReference type="Ensembl" id="ENSCSEP00000025781.1"/>
    </source>
</evidence>
<dbReference type="UniPathway" id="UPA00394">
    <property type="reaction ID" value="UER00652"/>
</dbReference>
<keyword evidence="7" id="KW-0659">Purine metabolism</keyword>
<dbReference type="AlphaFoldDB" id="A0A3P8WJU0"/>
<organism evidence="15 16">
    <name type="scientific">Cynoglossus semilaevis</name>
    <name type="common">Tongue sole</name>
    <dbReference type="NCBI Taxonomy" id="244447"/>
    <lineage>
        <taxon>Eukaryota</taxon>
        <taxon>Metazoa</taxon>
        <taxon>Chordata</taxon>
        <taxon>Craniata</taxon>
        <taxon>Vertebrata</taxon>
        <taxon>Euteleostomi</taxon>
        <taxon>Actinopterygii</taxon>
        <taxon>Neopterygii</taxon>
        <taxon>Teleostei</taxon>
        <taxon>Neoteleostei</taxon>
        <taxon>Acanthomorphata</taxon>
        <taxon>Carangaria</taxon>
        <taxon>Pleuronectiformes</taxon>
        <taxon>Pleuronectoidei</taxon>
        <taxon>Cynoglossidae</taxon>
        <taxon>Cynoglossinae</taxon>
        <taxon>Cynoglossus</taxon>
    </lineage>
</organism>
<dbReference type="NCBIfam" id="TIGR03164">
    <property type="entry name" value="UHCUDC"/>
    <property type="match status" value="1"/>
</dbReference>
<dbReference type="GeneTree" id="ENSGT00390000002395"/>
<dbReference type="Proteomes" id="UP000265120">
    <property type="component" value="Chromosome 3"/>
</dbReference>
<dbReference type="GO" id="GO:0000255">
    <property type="term" value="P:allantoin metabolic process"/>
    <property type="evidence" value="ECO:0007669"/>
    <property type="project" value="InterPro"/>
</dbReference>
<evidence type="ECO:0000256" key="11">
    <source>
        <dbReference type="ARBA" id="ARBA00030624"/>
    </source>
</evidence>
<protein>
    <recommendedName>
        <fullName evidence="13">2-oxo-4-hydroxy-4-carboxy-5-ureidoimidazoline decarboxylase</fullName>
        <ecNumber evidence="6">4.1.1.97</ecNumber>
    </recommendedName>
    <alternativeName>
        <fullName evidence="12">Parahox neighbor</fullName>
    </alternativeName>
    <alternativeName>
        <fullName evidence="11">Ureidoimidazoline (2-oxo-4-hydroxy-4-carboxy-5-) decarboxylase</fullName>
    </alternativeName>
</protein>
<proteinExistence type="inferred from homology"/>
<dbReference type="PANTHER" id="PTHR43466:SF1">
    <property type="entry name" value="2-OXO-4-HYDROXY-4-CARBOXY-5-UREIDOIMIDAZOLINE DECARBOXYLASE-RELATED"/>
    <property type="match status" value="1"/>
</dbReference>
<dbReference type="Pfam" id="PF09349">
    <property type="entry name" value="OHCU_decarbox"/>
    <property type="match status" value="1"/>
</dbReference>
<dbReference type="InParanoid" id="A0A3P8WJU0"/>
<dbReference type="OMA" id="ICWLRLV"/>
<dbReference type="EC" id="4.1.1.97" evidence="6"/>
<keyword evidence="9" id="KW-0576">Peroxisome</keyword>
<evidence type="ECO:0000256" key="4">
    <source>
        <dbReference type="ARBA" id="ARBA00004754"/>
    </source>
</evidence>
<comment type="similarity">
    <text evidence="5">Belongs to the OHCU decarboxylase family.</text>
</comment>
<dbReference type="GO" id="GO:0005777">
    <property type="term" value="C:peroxisome"/>
    <property type="evidence" value="ECO:0007669"/>
    <property type="project" value="UniProtKB-SubCell"/>
</dbReference>
<evidence type="ECO:0000256" key="13">
    <source>
        <dbReference type="ARBA" id="ARBA00071134"/>
    </source>
</evidence>
<keyword evidence="8" id="KW-0210">Decarboxylase</keyword>
<dbReference type="GO" id="GO:0051997">
    <property type="term" value="F:2-oxo-4-hydroxy-4-carboxy-5-ureidoimidazoline decarboxylase activity"/>
    <property type="evidence" value="ECO:0007669"/>
    <property type="project" value="UniProtKB-EC"/>
</dbReference>
<name>A0A3P8WJU0_CYNSE</name>
<dbReference type="STRING" id="244447.ENSCSEP00000025781"/>
<comment type="function">
    <text evidence="2">Catalyzes the stereoselective decarboxylation of 2-oxo-4-hydroxy-4-carboxy-5-ureidoimidazoline (OHCU) to (S)-allantoin.</text>
</comment>
<dbReference type="PANTHER" id="PTHR43466">
    <property type="entry name" value="2-OXO-4-HYDROXY-4-CARBOXY-5-UREIDOIMIDAZOLINE DECARBOXYLASE-RELATED"/>
    <property type="match status" value="1"/>
</dbReference>
<dbReference type="InterPro" id="IPR017580">
    <property type="entry name" value="OHCU_decarboxylase-1"/>
</dbReference>
<sequence>MDISAVNNLSFEDYFNVFGNVVEKSPFIAAALWSRRPFNSLNDMHVAIDHFIDDLTESGKVGLLRCYSELAGRDLQGGTLSRESQEEQAQAGLYTLQSWEASHITQLNTKYWEKFGFPFIICARMNDKDRILQQLSECCRNEYVVEFLRAIEEVKKICHLRVQALVLTD</sequence>
<evidence type="ECO:0000256" key="9">
    <source>
        <dbReference type="ARBA" id="ARBA00023140"/>
    </source>
</evidence>
<dbReference type="OrthoDB" id="9970124at2759"/>
<evidence type="ECO:0000256" key="7">
    <source>
        <dbReference type="ARBA" id="ARBA00022631"/>
    </source>
</evidence>
<reference evidence="15" key="3">
    <citation type="submission" date="2025-09" db="UniProtKB">
        <authorList>
            <consortium name="Ensembl"/>
        </authorList>
    </citation>
    <scope>IDENTIFICATION</scope>
</reference>
<dbReference type="Gene3D" id="1.10.3330.10">
    <property type="entry name" value="Oxo-4-hydroxy-4-carboxy-5-ureidoimidazoline decarboxylase"/>
    <property type="match status" value="1"/>
</dbReference>
<evidence type="ECO:0000256" key="12">
    <source>
        <dbReference type="ARBA" id="ARBA00032116"/>
    </source>
</evidence>
<accession>A0A3P8WJU0</accession>
<evidence type="ECO:0000313" key="16">
    <source>
        <dbReference type="Proteomes" id="UP000265120"/>
    </source>
</evidence>
<evidence type="ECO:0000256" key="1">
    <source>
        <dbReference type="ARBA" id="ARBA00001163"/>
    </source>
</evidence>
<evidence type="ECO:0000259" key="14">
    <source>
        <dbReference type="Pfam" id="PF09349"/>
    </source>
</evidence>
<dbReference type="InterPro" id="IPR036778">
    <property type="entry name" value="OHCU_decarboxylase_sf"/>
</dbReference>
<dbReference type="FunFam" id="1.10.3330.10:FF:000001">
    <property type="entry name" value="2-oxo-4-hydroxy-4-carboxy-5-ureidoimidazoline decarboxylase"/>
    <property type="match status" value="1"/>
</dbReference>
<comment type="pathway">
    <text evidence="4">Purine metabolism; urate degradation; (S)-allantoin from urate: step 3/3.</text>
</comment>
<keyword evidence="10" id="KW-0456">Lyase</keyword>
<dbReference type="SUPFAM" id="SSF158694">
    <property type="entry name" value="UraD-Like"/>
    <property type="match status" value="1"/>
</dbReference>
<dbReference type="InterPro" id="IPR018020">
    <property type="entry name" value="OHCU_decarboxylase"/>
</dbReference>
<dbReference type="KEGG" id="csem:103377254"/>
<reference evidence="15" key="2">
    <citation type="submission" date="2025-08" db="UniProtKB">
        <authorList>
            <consortium name="Ensembl"/>
        </authorList>
    </citation>
    <scope>IDENTIFICATION</scope>
</reference>
<dbReference type="GO" id="GO:0006144">
    <property type="term" value="P:purine nucleobase metabolic process"/>
    <property type="evidence" value="ECO:0007669"/>
    <property type="project" value="UniProtKB-KW"/>
</dbReference>
<feature type="domain" description="Oxo-4-hydroxy-4-carboxy-5-ureidoimidazoline decarboxylase" evidence="14">
    <location>
        <begin position="7"/>
        <end position="163"/>
    </location>
</feature>
<keyword evidence="16" id="KW-1185">Reference proteome</keyword>
<evidence type="ECO:0000256" key="2">
    <source>
        <dbReference type="ARBA" id="ARBA00002506"/>
    </source>
</evidence>
<dbReference type="RefSeq" id="XP_008306224.1">
    <property type="nucleotide sequence ID" value="XM_008308002.1"/>
</dbReference>
<evidence type="ECO:0000256" key="5">
    <source>
        <dbReference type="ARBA" id="ARBA00005793"/>
    </source>
</evidence>
<comment type="subcellular location">
    <subcellularLocation>
        <location evidence="3">Peroxisome</location>
    </subcellularLocation>
</comment>
<dbReference type="GO" id="GO:0019628">
    <property type="term" value="P:urate catabolic process"/>
    <property type="evidence" value="ECO:0007669"/>
    <property type="project" value="UniProtKB-UniPathway"/>
</dbReference>